<dbReference type="FunFam" id="3.30.70.420:FF:000001">
    <property type="entry name" value="3-hydroxy-3-methylglutaryl coenzyme A reductase"/>
    <property type="match status" value="1"/>
</dbReference>
<accession>A0A0L0GAA7</accession>
<sequence length="184" mass="20021">MKALSLSGGVTCAVLRERMTRAPVVQFDTLRRCVDLCQWLAVDINFNLIKASFESTSRFARLLDVDVTVAGRQAYLRFGIETGDAMGMNMVSKGTERALATLSEQFTDMHVVSLSGNLCSDKKATAVNWVKGRGRSVVCEAVLDSSVVQTVLKTTVEALVHLNVSKNLVGALSFYVLSGIDLQQ</sequence>
<dbReference type="Pfam" id="PF00368">
    <property type="entry name" value="HMG-CoA_red"/>
    <property type="match status" value="1"/>
</dbReference>
<evidence type="ECO:0000313" key="5">
    <source>
        <dbReference type="EMBL" id="KNC85967.1"/>
    </source>
</evidence>
<dbReference type="Proteomes" id="UP000054560">
    <property type="component" value="Unassembled WGS sequence"/>
</dbReference>
<dbReference type="SUPFAM" id="SSF56542">
    <property type="entry name" value="Substrate-binding domain of HMG-CoA reductase"/>
    <property type="match status" value="1"/>
</dbReference>
<dbReference type="AlphaFoldDB" id="A0A0L0GAA7"/>
<reference evidence="5 6" key="1">
    <citation type="submission" date="2011-02" db="EMBL/GenBank/DDBJ databases">
        <title>The Genome Sequence of Sphaeroforma arctica JP610.</title>
        <authorList>
            <consortium name="The Broad Institute Genome Sequencing Platform"/>
            <person name="Russ C."/>
            <person name="Cuomo C."/>
            <person name="Young S.K."/>
            <person name="Zeng Q."/>
            <person name="Gargeya S."/>
            <person name="Alvarado L."/>
            <person name="Berlin A."/>
            <person name="Chapman S.B."/>
            <person name="Chen Z."/>
            <person name="Freedman E."/>
            <person name="Gellesch M."/>
            <person name="Goldberg J."/>
            <person name="Griggs A."/>
            <person name="Gujja S."/>
            <person name="Heilman E."/>
            <person name="Heiman D."/>
            <person name="Howarth C."/>
            <person name="Mehta T."/>
            <person name="Neiman D."/>
            <person name="Pearson M."/>
            <person name="Roberts A."/>
            <person name="Saif S."/>
            <person name="Shea T."/>
            <person name="Shenoy N."/>
            <person name="Sisk P."/>
            <person name="Stolte C."/>
            <person name="Sykes S."/>
            <person name="White J."/>
            <person name="Yandava C."/>
            <person name="Burger G."/>
            <person name="Gray M.W."/>
            <person name="Holland P.W.H."/>
            <person name="King N."/>
            <person name="Lang F.B.F."/>
            <person name="Roger A.J."/>
            <person name="Ruiz-Trillo I."/>
            <person name="Haas B."/>
            <person name="Nusbaum C."/>
            <person name="Birren B."/>
        </authorList>
    </citation>
    <scope>NUCLEOTIDE SEQUENCE [LARGE SCALE GENOMIC DNA]</scope>
    <source>
        <strain evidence="5 6">JP610</strain>
    </source>
</reference>
<dbReference type="GO" id="GO:0005778">
    <property type="term" value="C:peroxisomal membrane"/>
    <property type="evidence" value="ECO:0007669"/>
    <property type="project" value="TreeGrafter"/>
</dbReference>
<evidence type="ECO:0000256" key="3">
    <source>
        <dbReference type="ARBA" id="ARBA00022857"/>
    </source>
</evidence>
<dbReference type="STRING" id="667725.A0A0L0GAA7"/>
<dbReference type="InterPro" id="IPR002202">
    <property type="entry name" value="HMG_CoA_Rdtase"/>
</dbReference>
<keyword evidence="4" id="KW-0560">Oxidoreductase</keyword>
<keyword evidence="3" id="KW-0521">NADP</keyword>
<evidence type="ECO:0000256" key="2">
    <source>
        <dbReference type="ARBA" id="ARBA00012999"/>
    </source>
</evidence>
<protein>
    <recommendedName>
        <fullName evidence="2">hydroxymethylglutaryl-CoA reductase (NADPH)</fullName>
        <ecNumber evidence="2">1.1.1.34</ecNumber>
    </recommendedName>
</protein>
<dbReference type="GeneID" id="25902376"/>
<dbReference type="GO" id="GO:0016126">
    <property type="term" value="P:sterol biosynthetic process"/>
    <property type="evidence" value="ECO:0007669"/>
    <property type="project" value="TreeGrafter"/>
</dbReference>
<organism evidence="5 6">
    <name type="scientific">Sphaeroforma arctica JP610</name>
    <dbReference type="NCBI Taxonomy" id="667725"/>
    <lineage>
        <taxon>Eukaryota</taxon>
        <taxon>Ichthyosporea</taxon>
        <taxon>Ichthyophonida</taxon>
        <taxon>Sphaeroforma</taxon>
    </lineage>
</organism>
<proteinExistence type="inferred from homology"/>
<dbReference type="SUPFAM" id="SSF55035">
    <property type="entry name" value="NAD-binding domain of HMG-CoA reductase"/>
    <property type="match status" value="1"/>
</dbReference>
<dbReference type="OrthoDB" id="1698784at2759"/>
<dbReference type="EMBL" id="KQ241675">
    <property type="protein sequence ID" value="KNC85967.1"/>
    <property type="molecule type" value="Genomic_DNA"/>
</dbReference>
<name>A0A0L0GAA7_9EUKA</name>
<dbReference type="GO" id="GO:0005789">
    <property type="term" value="C:endoplasmic reticulum membrane"/>
    <property type="evidence" value="ECO:0007669"/>
    <property type="project" value="TreeGrafter"/>
</dbReference>
<evidence type="ECO:0000313" key="6">
    <source>
        <dbReference type="Proteomes" id="UP000054560"/>
    </source>
</evidence>
<gene>
    <name evidence="5" type="ORF">SARC_01872</name>
</gene>
<evidence type="ECO:0000256" key="1">
    <source>
        <dbReference type="ARBA" id="ARBA00007661"/>
    </source>
</evidence>
<dbReference type="PRINTS" id="PR00071">
    <property type="entry name" value="HMGCOARDTASE"/>
</dbReference>
<dbReference type="GO" id="GO:0004420">
    <property type="term" value="F:hydroxymethylglutaryl-CoA reductase (NADPH) activity"/>
    <property type="evidence" value="ECO:0007669"/>
    <property type="project" value="UniProtKB-EC"/>
</dbReference>
<dbReference type="PANTHER" id="PTHR10572">
    <property type="entry name" value="3-HYDROXY-3-METHYLGLUTARYL-COENZYME A REDUCTASE"/>
    <property type="match status" value="1"/>
</dbReference>
<dbReference type="eggNOG" id="KOG2480">
    <property type="taxonomic scope" value="Eukaryota"/>
</dbReference>
<dbReference type="EC" id="1.1.1.34" evidence="2"/>
<dbReference type="RefSeq" id="XP_014159869.1">
    <property type="nucleotide sequence ID" value="XM_014304394.1"/>
</dbReference>
<evidence type="ECO:0000256" key="4">
    <source>
        <dbReference type="ARBA" id="ARBA00023002"/>
    </source>
</evidence>
<dbReference type="InterPro" id="IPR009029">
    <property type="entry name" value="HMG_CoA_Rdtase_sub-bd_dom_sf"/>
</dbReference>
<dbReference type="PANTHER" id="PTHR10572:SF24">
    <property type="entry name" value="3-HYDROXY-3-METHYLGLUTARYL-COENZYME A REDUCTASE"/>
    <property type="match status" value="1"/>
</dbReference>
<comment type="similarity">
    <text evidence="1">Belongs to the HMG-CoA reductase family.</text>
</comment>
<dbReference type="InterPro" id="IPR009023">
    <property type="entry name" value="HMG_CoA_Rdtase_NAD(P)-bd_sf"/>
</dbReference>
<dbReference type="Gene3D" id="3.30.70.420">
    <property type="entry name" value="Hydroxymethylglutaryl-CoA reductase, class I/II, NAD/NADP-binding domain"/>
    <property type="match status" value="1"/>
</dbReference>
<dbReference type="PROSITE" id="PS50065">
    <property type="entry name" value="HMG_COA_REDUCTASE_4"/>
    <property type="match status" value="1"/>
</dbReference>
<dbReference type="GO" id="GO:0008299">
    <property type="term" value="P:isoprenoid biosynthetic process"/>
    <property type="evidence" value="ECO:0007669"/>
    <property type="project" value="TreeGrafter"/>
</dbReference>
<dbReference type="GO" id="GO:0015936">
    <property type="term" value="P:coenzyme A metabolic process"/>
    <property type="evidence" value="ECO:0007669"/>
    <property type="project" value="InterPro"/>
</dbReference>
<keyword evidence="6" id="KW-1185">Reference proteome</keyword>